<protein>
    <submittedName>
        <fullName evidence="1">Uncharacterized protein</fullName>
    </submittedName>
</protein>
<reference evidence="1 2" key="1">
    <citation type="submission" date="2016-02" db="EMBL/GenBank/DDBJ databases">
        <title>Complete Genome Sequence of Weissella jogaejeotgali FOL01.</title>
        <authorList>
            <person name="Lee J.-H."/>
            <person name="Ku H.-J."/>
        </authorList>
    </citation>
    <scope>NUCLEOTIDE SEQUENCE [LARGE SCALE GENOMIC DNA]</scope>
    <source>
        <strain evidence="1 2">FOL01</strain>
    </source>
</reference>
<evidence type="ECO:0000313" key="1">
    <source>
        <dbReference type="EMBL" id="APS41779.1"/>
    </source>
</evidence>
<evidence type="ECO:0000313" key="2">
    <source>
        <dbReference type="Proteomes" id="UP000185473"/>
    </source>
</evidence>
<name>A0A1L6RB45_9LACO</name>
<dbReference type="RefSeq" id="WP_075269606.1">
    <property type="nucleotide sequence ID" value="NZ_CP014332.1"/>
</dbReference>
<dbReference type="AlphaFoldDB" id="A0A1L6RB45"/>
<keyword evidence="2" id="KW-1185">Reference proteome</keyword>
<organism evidence="1 2">
    <name type="scientific">Weissella jogaejeotgali</name>
    <dbReference type="NCBI Taxonomy" id="1631871"/>
    <lineage>
        <taxon>Bacteria</taxon>
        <taxon>Bacillati</taxon>
        <taxon>Bacillota</taxon>
        <taxon>Bacilli</taxon>
        <taxon>Lactobacillales</taxon>
        <taxon>Lactobacillaceae</taxon>
        <taxon>Weissella</taxon>
    </lineage>
</organism>
<dbReference type="KEGG" id="wjo:FOL01_0920"/>
<accession>A0A1L6RB45</accession>
<dbReference type="STRING" id="1631871.FOL01_0920"/>
<proteinExistence type="predicted"/>
<gene>
    <name evidence="1" type="ORF">FOL01_0920</name>
</gene>
<sequence>MKCRVVFEEYRKKEVELEMTPEMNIDDLDEKAMTMYDNGQIVLTPDDMQSVHFHVKNDFER</sequence>
<dbReference type="Proteomes" id="UP000185473">
    <property type="component" value="Chromosome"/>
</dbReference>
<dbReference type="EMBL" id="CP014332">
    <property type="protein sequence ID" value="APS41779.1"/>
    <property type="molecule type" value="Genomic_DNA"/>
</dbReference>